<dbReference type="GO" id="GO:0016491">
    <property type="term" value="F:oxidoreductase activity"/>
    <property type="evidence" value="ECO:0007669"/>
    <property type="project" value="InterPro"/>
</dbReference>
<proteinExistence type="predicted"/>
<dbReference type="PATRIC" id="fig|454.4.peg.228"/>
<dbReference type="PROSITE" id="PS50005">
    <property type="entry name" value="TPR"/>
    <property type="match status" value="1"/>
</dbReference>
<dbReference type="InterPro" id="IPR011990">
    <property type="entry name" value="TPR-like_helical_dom_sf"/>
</dbReference>
<dbReference type="Gene3D" id="1.25.40.10">
    <property type="entry name" value="Tetratricopeptide repeat domain"/>
    <property type="match status" value="1"/>
</dbReference>
<dbReference type="PRINTS" id="PR00368">
    <property type="entry name" value="FADPNR"/>
</dbReference>
<dbReference type="InterPro" id="IPR019734">
    <property type="entry name" value="TPR_rpt"/>
</dbReference>
<sequence length="630" mass="72225">MIVVIGAGPAGLYTAIKLRKEGIRVKDIIVIDPRAGIYTRPGHLNENAFRKAETGIGVSFWSGNKGHIKDFERQLYQQAEKLGINIEQKQFIALKTDPKQPAVIVANKDEEREEIPAEYVFDCTGSRREVIKAVNALYQTPPFQLNTIVDLPLHNHFLAYVRMSEKDLEDINDNSQILRGMGETYMKLFPGNFADSILKLRELGWNEFSLPRCYGVSFGKNKVCLYLQAPDNLAPEHYDAWVTATIQSYAPSASYEHLPPSKKYKSKPRFVPFMVNAHYLEQVSYQGKNLPTVIALGDTQIDPDYYLAHGIYNGMERIDALFSETMEIVDGKILYFDSEEYLAAINKMLKKHKEDIIDQAKQQKQTFSDILENIKEDLLWASRFNPEDSKREAFSKLLIEVEARIAYEKARKDFSSIHDSKDQFREGISDTVLFKKLTDIQKNLIKAHDELPKNREAEKKDTELLLLKLGASWKVLGSKFFKNNNLEKAEKAFQKALFTYHLPSFSVREHMDQIMILYSNLTIVYLKNNDYLSAIKTAKTALRYIPSDSQTSNLVEEKLVFNLNKALCSYASELLEKGEHELALSMFQETKPLIEQHQQQLSKANYILAHKIIGELELKFNSAEKNISYL</sequence>
<dbReference type="RefSeq" id="WP_058500609.1">
    <property type="nucleotide sequence ID" value="NZ_CAAAJA010000005.1"/>
</dbReference>
<feature type="domain" description="FAD/NAD(P)-binding" evidence="2">
    <location>
        <begin position="2"/>
        <end position="131"/>
    </location>
</feature>
<dbReference type="SUPFAM" id="SSF48452">
    <property type="entry name" value="TPR-like"/>
    <property type="match status" value="1"/>
</dbReference>
<dbReference type="Gene3D" id="3.50.50.60">
    <property type="entry name" value="FAD/NAD(P)-binding domain"/>
    <property type="match status" value="1"/>
</dbReference>
<comment type="caution">
    <text evidence="3">The sequence shown here is derived from an EMBL/GenBank/DDBJ whole genome shotgun (WGS) entry which is preliminary data.</text>
</comment>
<reference evidence="3 4" key="1">
    <citation type="submission" date="2015-11" db="EMBL/GenBank/DDBJ databases">
        <title>Genomic analysis of 38 Legionella species identifies large and diverse effector repertoires.</title>
        <authorList>
            <person name="Burstein D."/>
            <person name="Amaro F."/>
            <person name="Zusman T."/>
            <person name="Lifshitz Z."/>
            <person name="Cohen O."/>
            <person name="Gilbert J.A."/>
            <person name="Pupko T."/>
            <person name="Shuman H.A."/>
            <person name="Segal G."/>
        </authorList>
    </citation>
    <scope>NUCLEOTIDE SEQUENCE [LARGE SCALE GENOMIC DNA]</scope>
    <source>
        <strain evidence="3 4">Bercovier 4</strain>
    </source>
</reference>
<evidence type="ECO:0000256" key="1">
    <source>
        <dbReference type="PROSITE-ProRule" id="PRU00339"/>
    </source>
</evidence>
<keyword evidence="1" id="KW-0802">TPR repeat</keyword>
<dbReference type="InterPro" id="IPR023753">
    <property type="entry name" value="FAD/NAD-binding_dom"/>
</dbReference>
<dbReference type="SMART" id="SM00028">
    <property type="entry name" value="TPR"/>
    <property type="match status" value="3"/>
</dbReference>
<name>A0A0W0WNZ0_9GAMM</name>
<dbReference type="Proteomes" id="UP000054761">
    <property type="component" value="Unassembled WGS sequence"/>
</dbReference>
<dbReference type="AlphaFoldDB" id="A0A0W0WNZ0"/>
<evidence type="ECO:0000259" key="2">
    <source>
        <dbReference type="Pfam" id="PF07992"/>
    </source>
</evidence>
<organism evidence="3 4">
    <name type="scientific">Legionella israelensis</name>
    <dbReference type="NCBI Taxonomy" id="454"/>
    <lineage>
        <taxon>Bacteria</taxon>
        <taxon>Pseudomonadati</taxon>
        <taxon>Pseudomonadota</taxon>
        <taxon>Gammaproteobacteria</taxon>
        <taxon>Legionellales</taxon>
        <taxon>Legionellaceae</taxon>
        <taxon>Legionella</taxon>
    </lineage>
</organism>
<evidence type="ECO:0000313" key="4">
    <source>
        <dbReference type="Proteomes" id="UP000054761"/>
    </source>
</evidence>
<dbReference type="STRING" id="454.Lisr_0219"/>
<evidence type="ECO:0000313" key="3">
    <source>
        <dbReference type="EMBL" id="KTD34041.1"/>
    </source>
</evidence>
<keyword evidence="4" id="KW-1185">Reference proteome</keyword>
<dbReference type="EMBL" id="LNYH01000005">
    <property type="protein sequence ID" value="KTD34041.1"/>
    <property type="molecule type" value="Genomic_DNA"/>
</dbReference>
<dbReference type="SUPFAM" id="SSF51905">
    <property type="entry name" value="FAD/NAD(P)-binding domain"/>
    <property type="match status" value="1"/>
</dbReference>
<protein>
    <submittedName>
        <fullName evidence="3">Pyridine nucleotide-disulfide oxidoreductase</fullName>
    </submittedName>
</protein>
<feature type="repeat" description="TPR" evidence="1">
    <location>
        <begin position="515"/>
        <end position="548"/>
    </location>
</feature>
<dbReference type="InterPro" id="IPR036188">
    <property type="entry name" value="FAD/NAD-bd_sf"/>
</dbReference>
<accession>A0A0W0WNZ0</accession>
<dbReference type="Pfam" id="PF07992">
    <property type="entry name" value="Pyr_redox_2"/>
    <property type="match status" value="1"/>
</dbReference>
<gene>
    <name evidence="3" type="ORF">Lisr_0219</name>
</gene>
<dbReference type="OrthoDB" id="5636482at2"/>